<accession>A0AAU9CSY1</accession>
<dbReference type="AlphaFoldDB" id="A0AAU9CSY1"/>
<gene>
    <name evidence="1" type="ORF">KIMC2_16660</name>
</gene>
<evidence type="ECO:0000313" key="1">
    <source>
        <dbReference type="EMBL" id="BDR57104.1"/>
    </source>
</evidence>
<proteinExistence type="predicted"/>
<evidence type="ECO:0000313" key="2">
    <source>
        <dbReference type="Proteomes" id="UP001321804"/>
    </source>
</evidence>
<name>A0AAU9CSY1_9LACO</name>
<dbReference type="RefSeq" id="WP_317695875.1">
    <property type="nucleotide sequence ID" value="NZ_AP026801.1"/>
</dbReference>
<dbReference type="Proteomes" id="UP001321804">
    <property type="component" value="Chromosome"/>
</dbReference>
<dbReference type="EMBL" id="AP026801">
    <property type="protein sequence ID" value="BDR57104.1"/>
    <property type="molecule type" value="Genomic_DNA"/>
</dbReference>
<protein>
    <submittedName>
        <fullName evidence="1">Amino acid biosynthesis protein</fullName>
    </submittedName>
</protein>
<dbReference type="KEGG" id="xak:KIMC2_16660"/>
<keyword evidence="2" id="KW-1185">Reference proteome</keyword>
<organism evidence="1 2">
    <name type="scientific">Xylocopilactobacillus apis</name>
    <dbReference type="NCBI Taxonomy" id="2932183"/>
    <lineage>
        <taxon>Bacteria</taxon>
        <taxon>Bacillati</taxon>
        <taxon>Bacillota</taxon>
        <taxon>Bacilli</taxon>
        <taxon>Lactobacillales</taxon>
        <taxon>Lactobacillaceae</taxon>
        <taxon>Xylocopilactobacillus</taxon>
    </lineage>
</organism>
<reference evidence="1 2" key="1">
    <citation type="journal article" date="2023" name="Microbiol. Spectr.">
        <title>Symbiosis of Carpenter Bees with Uncharacterized Lactic Acid Bacteria Showing NAD Auxotrophy.</title>
        <authorList>
            <person name="Kawasaki S."/>
            <person name="Ozawa K."/>
            <person name="Mori T."/>
            <person name="Yamamoto A."/>
            <person name="Ito M."/>
            <person name="Ohkuma M."/>
            <person name="Sakamoto M."/>
            <person name="Matsutani M."/>
        </authorList>
    </citation>
    <scope>NUCLEOTIDE SEQUENCE [LARGE SCALE GENOMIC DNA]</scope>
    <source>
        <strain evidence="1 2">KimC2</strain>
    </source>
</reference>
<sequence>MNVHTLGPSDTDSYAAAADYNSHYQNNLAQIICHKSFEEILTNLADYSKEYLIIPTAFKSKSLHASWGDVHYTLLDQMNLITSFITKLDPLVVVKRINAANKIGYTHAATAQLLKHTIKDVSVITTPSKYLAYQAYQKNKAAYVLTNTKNIKLTAKETIIKSFSPSMVWCLYQIN</sequence>